<feature type="domain" description="DUF3347" evidence="2">
    <location>
        <begin position="66"/>
        <end position="143"/>
    </location>
</feature>
<sequence>MKNVLRVAMPLALALMVSACGNKEDDHADNHDHAAMEHNESMMKNQESMGAAAGPVVLKDDKLNAVYQHYMHLTTALTRADMAEAKVAANAIEAGAKEVSGGNSLASAASKISAASSVEAQREAYETMSNDMMKMVKQSGLSEGKVYVQYCPMAFDNKGASWLSSTEEIRNPYMGEKMMSCGENKESIQ</sequence>
<evidence type="ECO:0000259" key="2">
    <source>
        <dbReference type="Pfam" id="PF11827"/>
    </source>
</evidence>
<dbReference type="InterPro" id="IPR021782">
    <property type="entry name" value="DUF3347"/>
</dbReference>
<comment type="caution">
    <text evidence="3">The sequence shown here is derived from an EMBL/GenBank/DDBJ whole genome shotgun (WGS) entry which is preliminary data.</text>
</comment>
<gene>
    <name evidence="3" type="ORF">HNQ92_005187</name>
</gene>
<keyword evidence="1" id="KW-0732">Signal</keyword>
<dbReference type="AlphaFoldDB" id="A0A840TVT7"/>
<evidence type="ECO:0000313" key="4">
    <source>
        <dbReference type="Proteomes" id="UP000557307"/>
    </source>
</evidence>
<dbReference type="Pfam" id="PF11827">
    <property type="entry name" value="DUF3347"/>
    <property type="match status" value="1"/>
</dbReference>
<accession>A0A840TVT7</accession>
<name>A0A840TVT7_9BACT</name>
<dbReference type="RefSeq" id="WP_184178718.1">
    <property type="nucleotide sequence ID" value="NZ_JACHGF010000013.1"/>
</dbReference>
<evidence type="ECO:0000313" key="3">
    <source>
        <dbReference type="EMBL" id="MBB5287025.1"/>
    </source>
</evidence>
<dbReference type="EMBL" id="JACHGF010000013">
    <property type="protein sequence ID" value="MBB5287025.1"/>
    <property type="molecule type" value="Genomic_DNA"/>
</dbReference>
<feature type="signal peptide" evidence="1">
    <location>
        <begin position="1"/>
        <end position="19"/>
    </location>
</feature>
<evidence type="ECO:0000256" key="1">
    <source>
        <dbReference type="SAM" id="SignalP"/>
    </source>
</evidence>
<keyword evidence="4" id="KW-1185">Reference proteome</keyword>
<feature type="chain" id="PRO_5032432887" description="DUF3347 domain-containing protein" evidence="1">
    <location>
        <begin position="20"/>
        <end position="189"/>
    </location>
</feature>
<dbReference type="Proteomes" id="UP000557307">
    <property type="component" value="Unassembled WGS sequence"/>
</dbReference>
<protein>
    <recommendedName>
        <fullName evidence="2">DUF3347 domain-containing protein</fullName>
    </recommendedName>
</protein>
<organism evidence="3 4">
    <name type="scientific">Rhabdobacter roseus</name>
    <dbReference type="NCBI Taxonomy" id="1655419"/>
    <lineage>
        <taxon>Bacteria</taxon>
        <taxon>Pseudomonadati</taxon>
        <taxon>Bacteroidota</taxon>
        <taxon>Cytophagia</taxon>
        <taxon>Cytophagales</taxon>
        <taxon>Cytophagaceae</taxon>
        <taxon>Rhabdobacter</taxon>
    </lineage>
</organism>
<proteinExistence type="predicted"/>
<dbReference type="PROSITE" id="PS51257">
    <property type="entry name" value="PROKAR_LIPOPROTEIN"/>
    <property type="match status" value="1"/>
</dbReference>
<reference evidence="3 4" key="1">
    <citation type="submission" date="2020-08" db="EMBL/GenBank/DDBJ databases">
        <title>Genomic Encyclopedia of Type Strains, Phase IV (KMG-IV): sequencing the most valuable type-strain genomes for metagenomic binning, comparative biology and taxonomic classification.</title>
        <authorList>
            <person name="Goeker M."/>
        </authorList>
    </citation>
    <scope>NUCLEOTIDE SEQUENCE [LARGE SCALE GENOMIC DNA]</scope>
    <source>
        <strain evidence="3 4">DSM 105074</strain>
    </source>
</reference>